<proteinExistence type="predicted"/>
<protein>
    <recommendedName>
        <fullName evidence="3">Helix-turn-helix domain-containing protein</fullName>
    </recommendedName>
</protein>
<dbReference type="EMBL" id="FMXQ01000016">
    <property type="protein sequence ID" value="SDB58589.1"/>
    <property type="molecule type" value="Genomic_DNA"/>
</dbReference>
<dbReference type="OrthoDB" id="9806994at2"/>
<evidence type="ECO:0008006" key="3">
    <source>
        <dbReference type="Google" id="ProtNLM"/>
    </source>
</evidence>
<sequence>MTANSGQPNSELAHLTQHDLAQRWRLSHRTLEKWRSLGTGVPYLKVGGRVLYRLADVEAFEVKRKRLPAPDEPDQSEIDR</sequence>
<keyword evidence="2" id="KW-1185">Reference proteome</keyword>
<accession>A0A1G6EMA2</accession>
<dbReference type="AlphaFoldDB" id="A0A1G6EMA2"/>
<evidence type="ECO:0000313" key="1">
    <source>
        <dbReference type="EMBL" id="SDB58589.1"/>
    </source>
</evidence>
<dbReference type="Gene3D" id="1.10.10.10">
    <property type="entry name" value="Winged helix-like DNA-binding domain superfamily/Winged helix DNA-binding domain"/>
    <property type="match status" value="1"/>
</dbReference>
<reference evidence="1 2" key="1">
    <citation type="submission" date="2016-10" db="EMBL/GenBank/DDBJ databases">
        <authorList>
            <person name="de Groot N.N."/>
        </authorList>
    </citation>
    <scope>NUCLEOTIDE SEQUENCE [LARGE SCALE GENOMIC DNA]</scope>
    <source>
        <strain evidence="1 2">ATCC 35022</strain>
    </source>
</reference>
<organism evidence="1 2">
    <name type="scientific">Bauldia litoralis</name>
    <dbReference type="NCBI Taxonomy" id="665467"/>
    <lineage>
        <taxon>Bacteria</taxon>
        <taxon>Pseudomonadati</taxon>
        <taxon>Pseudomonadota</taxon>
        <taxon>Alphaproteobacteria</taxon>
        <taxon>Hyphomicrobiales</taxon>
        <taxon>Kaistiaceae</taxon>
        <taxon>Bauldia</taxon>
    </lineage>
</organism>
<gene>
    <name evidence="1" type="ORF">SAMN02982931_04703</name>
</gene>
<dbReference type="SUPFAM" id="SSF46955">
    <property type="entry name" value="Putative DNA-binding domain"/>
    <property type="match status" value="1"/>
</dbReference>
<dbReference type="Proteomes" id="UP000199071">
    <property type="component" value="Unassembled WGS sequence"/>
</dbReference>
<name>A0A1G6EMA2_9HYPH</name>
<evidence type="ECO:0000313" key="2">
    <source>
        <dbReference type="Proteomes" id="UP000199071"/>
    </source>
</evidence>
<dbReference type="InterPro" id="IPR036388">
    <property type="entry name" value="WH-like_DNA-bd_sf"/>
</dbReference>
<dbReference type="InterPro" id="IPR009061">
    <property type="entry name" value="DNA-bd_dom_put_sf"/>
</dbReference>
<dbReference type="STRING" id="665467.SAMN02982931_04703"/>